<feature type="transmembrane region" description="Helical" evidence="1">
    <location>
        <begin position="30"/>
        <end position="49"/>
    </location>
</feature>
<dbReference type="AlphaFoldDB" id="A0A9X8GWC6"/>
<dbReference type="RefSeq" id="WP_119553195.1">
    <property type="nucleotide sequence ID" value="NZ_QXMN01000008.1"/>
</dbReference>
<feature type="transmembrane region" description="Helical" evidence="1">
    <location>
        <begin position="155"/>
        <end position="178"/>
    </location>
</feature>
<comment type="caution">
    <text evidence="3">The sequence shown here is derived from an EMBL/GenBank/DDBJ whole genome shotgun (WGS) entry which is preliminary data.</text>
</comment>
<organism evidence="3 4">
    <name type="scientific">Acidovorax cavernicola</name>
    <dbReference type="NCBI Taxonomy" id="1675792"/>
    <lineage>
        <taxon>Bacteria</taxon>
        <taxon>Pseudomonadati</taxon>
        <taxon>Pseudomonadota</taxon>
        <taxon>Betaproteobacteria</taxon>
        <taxon>Burkholderiales</taxon>
        <taxon>Comamonadaceae</taxon>
        <taxon>Acidovorax</taxon>
    </lineage>
</organism>
<dbReference type="EMBL" id="QXMN01000008">
    <property type="protein sequence ID" value="RIX81985.1"/>
    <property type="molecule type" value="Genomic_DNA"/>
</dbReference>
<name>A0A9X8GWC6_9BURK</name>
<evidence type="ECO:0000313" key="3">
    <source>
        <dbReference type="EMBL" id="RIX81985.1"/>
    </source>
</evidence>
<dbReference type="Proteomes" id="UP000265619">
    <property type="component" value="Unassembled WGS sequence"/>
</dbReference>
<accession>A0A9X8GWC6</accession>
<keyword evidence="1" id="KW-1133">Transmembrane helix</keyword>
<dbReference type="OrthoDB" id="6053769at2"/>
<feature type="domain" description="DUF802" evidence="2">
    <location>
        <begin position="393"/>
        <end position="445"/>
    </location>
</feature>
<keyword evidence="1" id="KW-0812">Transmembrane</keyword>
<evidence type="ECO:0000256" key="1">
    <source>
        <dbReference type="SAM" id="Phobius"/>
    </source>
</evidence>
<evidence type="ECO:0000313" key="4">
    <source>
        <dbReference type="Proteomes" id="UP000265619"/>
    </source>
</evidence>
<gene>
    <name evidence="3" type="ORF">D3H34_09440</name>
</gene>
<keyword evidence="4" id="KW-1185">Reference proteome</keyword>
<protein>
    <submittedName>
        <fullName evidence="3">DUF802 domain-containing protein</fullName>
    </submittedName>
</protein>
<dbReference type="InterPro" id="IPR008520">
    <property type="entry name" value="DUF802"/>
</dbReference>
<keyword evidence="1" id="KW-0472">Membrane</keyword>
<dbReference type="Pfam" id="PF05650">
    <property type="entry name" value="DUF802"/>
    <property type="match status" value="2"/>
</dbReference>
<feature type="transmembrane region" description="Helical" evidence="1">
    <location>
        <begin position="107"/>
        <end position="135"/>
    </location>
</feature>
<reference evidence="3 4" key="1">
    <citation type="submission" date="2018-09" db="EMBL/GenBank/DDBJ databases">
        <title>Acidovorax cavernicola nov. sp. isolated from Gruta de las Maravillas (Aracena, Spain).</title>
        <authorList>
            <person name="Jurado V."/>
            <person name="Gutierrez-Patricio S."/>
            <person name="Gonzalez-Pimentel J.L."/>
            <person name="Miller A.Z."/>
            <person name="Laiz L."/>
            <person name="Saiz-Jimenez C."/>
        </authorList>
    </citation>
    <scope>NUCLEOTIDE SEQUENCE [LARGE SCALE GENOMIC DNA]</scope>
    <source>
        <strain evidence="3 4">1011MAR4D40.2</strain>
    </source>
</reference>
<evidence type="ECO:0000259" key="2">
    <source>
        <dbReference type="Pfam" id="PF05650"/>
    </source>
</evidence>
<proteinExistence type="predicted"/>
<feature type="domain" description="DUF802" evidence="2">
    <location>
        <begin position="448"/>
        <end position="500"/>
    </location>
</feature>
<feature type="transmembrane region" description="Helical" evidence="1">
    <location>
        <begin position="7"/>
        <end position="24"/>
    </location>
</feature>
<sequence length="965" mass="102101">MNRFFQYAVFIAGLAVVCWVGASYVGSNPLALVITVLIGAFYLMGALELHRFHQATGTLSHAVSDLSAPPASLGDWLGALHPSLRNAVRLRVEGERVGLPGPALTPYLAGLLVLLGMLGTFLGMVVTLNGTGLALESATDVQAIRNSLSAPVRGLGLAFGTSVAGVAASAMLGLASALCRRERLLAGQALDTQIATTLRGHSLAHRRDESFRLMQQQAEAIPALVGQLQAVVAAMEQQNQAQGQRLLASQDSFHQKTEAIYSGLASSVDRSLKDSLAESARIAGASIQPVAQAMPEMIGQLQALMATMERQGQAQAERLVASQDSFHQKAEAAYSGLAASVDRALKDSVTDSARLAGATIQPVVEAAMAGIAREAASLHGGVAQAVQLQLEGLSSRFDASTAGVADTWKAALAEHQRASGALSEDLRGTLERFAETFAQRSDALVAGVSERLQSTVGGVSETWGSALAQHQRVSEQYSGEAHRALVAAAAAFEQHSASLLQTVGQAHAGLQTELAARDAQRLAAWTGSLETMAVSLRKEWQEAGAHTLDQQLQLSDTLAQTVREMTDRSDVHAKQTVAEVTQLLQAASEAPKAAASLLEGVREAHANLQTELAVRDAQRLSSWTESLEGMAATLRQEWQQAGAQSLSQQQQLSDTLAQTVRGMTAQSEAHAKQTVAEVSQLLQAASEAPKAAASLLEGVREAHASLQTELATRDAQRLAAWSESLETVAASLQKEWQQAGAHSLSQQQQMSETLAQTVRDMSAQAEANAKQTVAEVAQLLQVAAEAPKAAADVIAELRQKLSDGMARDNDMLEERNRILGTLETLLGAVNHASTEQRTAIDALVTASAEMMERVGSSFTEKVESETEKMAGIAAQITGGAVEVASLGEAFGFAVQRFGESNDKLVAHLQRIEGALGKSLARSDEQLAYYVAQAREVIDLSIMSQKQIVEDLQQFASRQAAVSAEA</sequence>